<dbReference type="GO" id="GO:0016314">
    <property type="term" value="F:phosphatidylinositol-3,4,5-trisphosphate 3-phosphatase activity"/>
    <property type="evidence" value="ECO:0000318"/>
    <property type="project" value="GO_Central"/>
</dbReference>
<evidence type="ECO:0000259" key="6">
    <source>
        <dbReference type="PROSITE" id="PS51182"/>
    </source>
</evidence>
<dbReference type="PANTHER" id="PTHR12305">
    <property type="entry name" value="PHOSPHATASE WITH HOMOLOGY TO TENSIN"/>
    <property type="match status" value="1"/>
</dbReference>
<feature type="region of interest" description="Disordered" evidence="3">
    <location>
        <begin position="77"/>
        <end position="145"/>
    </location>
</feature>
<feature type="compositionally biased region" description="Polar residues" evidence="3">
    <location>
        <begin position="864"/>
        <end position="876"/>
    </location>
</feature>
<dbReference type="InterPro" id="IPR016130">
    <property type="entry name" value="Tyr_Pase_AS"/>
</dbReference>
<dbReference type="HOGENOM" id="CLU_234144_0_0_1"/>
<feature type="compositionally biased region" description="Polar residues" evidence="3">
    <location>
        <begin position="80"/>
        <end position="125"/>
    </location>
</feature>
<feature type="compositionally biased region" description="Low complexity" evidence="3">
    <location>
        <begin position="676"/>
        <end position="690"/>
    </location>
</feature>
<evidence type="ECO:0000259" key="5">
    <source>
        <dbReference type="PROSITE" id="PS51181"/>
    </source>
</evidence>
<feature type="compositionally biased region" description="Polar residues" evidence="3">
    <location>
        <begin position="778"/>
        <end position="793"/>
    </location>
</feature>
<feature type="region of interest" description="Disordered" evidence="3">
    <location>
        <begin position="676"/>
        <end position="741"/>
    </location>
</feature>
<dbReference type="RefSeq" id="XP_006675543.1">
    <property type="nucleotide sequence ID" value="XM_006675480.1"/>
</dbReference>
<dbReference type="InterPro" id="IPR014020">
    <property type="entry name" value="Tensin_C2-dom"/>
</dbReference>
<feature type="compositionally biased region" description="Basic and acidic residues" evidence="3">
    <location>
        <begin position="1030"/>
        <end position="1048"/>
    </location>
</feature>
<dbReference type="Gene3D" id="2.60.40.1110">
    <property type="match status" value="1"/>
</dbReference>
<dbReference type="InterPro" id="IPR015425">
    <property type="entry name" value="FH2_Formin"/>
</dbReference>
<dbReference type="SMART" id="SM00498">
    <property type="entry name" value="FH2"/>
    <property type="match status" value="1"/>
</dbReference>
<dbReference type="PROSITE" id="PS51182">
    <property type="entry name" value="C2_TENSIN"/>
    <property type="match status" value="1"/>
</dbReference>
<feature type="compositionally biased region" description="Polar residues" evidence="3">
    <location>
        <begin position="132"/>
        <end position="145"/>
    </location>
</feature>
<dbReference type="SUPFAM" id="SSF52799">
    <property type="entry name" value="(Phosphotyrosine protein) phosphatases II"/>
    <property type="match status" value="1"/>
</dbReference>
<evidence type="ECO:0000259" key="4">
    <source>
        <dbReference type="PROSITE" id="PS50056"/>
    </source>
</evidence>
<dbReference type="OrthoDB" id="5632at2759"/>
<feature type="region of interest" description="Disordered" evidence="3">
    <location>
        <begin position="1166"/>
        <end position="1224"/>
    </location>
</feature>
<dbReference type="GO" id="GO:0005829">
    <property type="term" value="C:cytosol"/>
    <property type="evidence" value="ECO:0000318"/>
    <property type="project" value="GO_Central"/>
</dbReference>
<evidence type="ECO:0000259" key="7">
    <source>
        <dbReference type="PROSITE" id="PS51444"/>
    </source>
</evidence>
<protein>
    <submittedName>
        <fullName evidence="8">Uncharacterized protein</fullName>
    </submittedName>
</protein>
<dbReference type="PROSITE" id="PS00383">
    <property type="entry name" value="TYR_PHOSPHATASE_1"/>
    <property type="match status" value="1"/>
</dbReference>
<evidence type="ECO:0000313" key="8">
    <source>
        <dbReference type="EMBL" id="EGF84363.1"/>
    </source>
</evidence>
<dbReference type="PANTHER" id="PTHR12305:SF60">
    <property type="entry name" value="PHOSPHATIDYLINOSITOL 3,4,5-TRISPHOSPHATE 3-PHOSPHATASE TPTE2-RELATED"/>
    <property type="match status" value="1"/>
</dbReference>
<feature type="domain" description="FH2" evidence="7">
    <location>
        <begin position="1390"/>
        <end position="1841"/>
    </location>
</feature>
<keyword evidence="1" id="KW-0378">Hydrolase</keyword>
<dbReference type="SUPFAM" id="SSF101447">
    <property type="entry name" value="Formin homology 2 domain (FH2 domain)"/>
    <property type="match status" value="1"/>
</dbReference>
<dbReference type="InterPro" id="IPR029021">
    <property type="entry name" value="Prot-tyrosine_phosphatase-like"/>
</dbReference>
<dbReference type="PROSITE" id="PS50056">
    <property type="entry name" value="TYR_PHOSPHATASE_2"/>
    <property type="match status" value="1"/>
</dbReference>
<gene>
    <name evidence="8" type="ORF">BATDEDRAFT_22349</name>
</gene>
<dbReference type="SUPFAM" id="SSF49562">
    <property type="entry name" value="C2 domain (Calcium/lipid-binding domain, CaLB)"/>
    <property type="match status" value="1"/>
</dbReference>
<dbReference type="Pfam" id="PF02181">
    <property type="entry name" value="FH2"/>
    <property type="match status" value="1"/>
</dbReference>
<dbReference type="InterPro" id="IPR042201">
    <property type="entry name" value="FH2_Formin_sf"/>
</dbReference>
<keyword evidence="9" id="KW-1185">Reference proteome</keyword>
<evidence type="ECO:0000256" key="3">
    <source>
        <dbReference type="SAM" id="MobiDB-lite"/>
    </source>
</evidence>
<accession>F4NTW8</accession>
<feature type="compositionally biased region" description="Polar residues" evidence="3">
    <location>
        <begin position="1383"/>
        <end position="1394"/>
    </location>
</feature>
<dbReference type="EMBL" id="GL882879">
    <property type="protein sequence ID" value="EGF84363.1"/>
    <property type="molecule type" value="Genomic_DNA"/>
</dbReference>
<dbReference type="STRING" id="684364.F4NTW8"/>
<dbReference type="Pfam" id="PF10409">
    <property type="entry name" value="PTEN_C2"/>
    <property type="match status" value="1"/>
</dbReference>
<dbReference type="OMA" id="FKMLKMN"/>
<feature type="region of interest" description="Disordered" evidence="3">
    <location>
        <begin position="847"/>
        <end position="876"/>
    </location>
</feature>
<feature type="region of interest" description="Disordered" evidence="3">
    <location>
        <begin position="768"/>
        <end position="793"/>
    </location>
</feature>
<feature type="compositionally biased region" description="Polar residues" evidence="3">
    <location>
        <begin position="697"/>
        <end position="712"/>
    </location>
</feature>
<dbReference type="GeneID" id="18237916"/>
<dbReference type="Gene3D" id="1.20.58.2220">
    <property type="entry name" value="Formin, FH2 domain"/>
    <property type="match status" value="1"/>
</dbReference>
<evidence type="ECO:0000256" key="1">
    <source>
        <dbReference type="ARBA" id="ARBA00022801"/>
    </source>
</evidence>
<evidence type="ECO:0000313" key="9">
    <source>
        <dbReference type="Proteomes" id="UP000007241"/>
    </source>
</evidence>
<feature type="region of interest" description="Disordered" evidence="3">
    <location>
        <begin position="1321"/>
        <end position="1395"/>
    </location>
</feature>
<name>F4NTW8_BATDJ</name>
<feature type="compositionally biased region" description="Pro residues" evidence="3">
    <location>
        <begin position="1328"/>
        <end position="1342"/>
    </location>
</feature>
<dbReference type="InterPro" id="IPR051281">
    <property type="entry name" value="Dual-spec_lipid-protein_phosph"/>
</dbReference>
<dbReference type="Gene3D" id="3.90.190.10">
    <property type="entry name" value="Protein tyrosine phosphatase superfamily"/>
    <property type="match status" value="1"/>
</dbReference>
<organism evidence="8 9">
    <name type="scientific">Batrachochytrium dendrobatidis (strain JAM81 / FGSC 10211)</name>
    <name type="common">Frog chytrid fungus</name>
    <dbReference type="NCBI Taxonomy" id="684364"/>
    <lineage>
        <taxon>Eukaryota</taxon>
        <taxon>Fungi</taxon>
        <taxon>Fungi incertae sedis</taxon>
        <taxon>Chytridiomycota</taxon>
        <taxon>Chytridiomycota incertae sedis</taxon>
        <taxon>Chytridiomycetes</taxon>
        <taxon>Rhizophydiales</taxon>
        <taxon>Rhizophydiales incertae sedis</taxon>
        <taxon>Batrachochytrium</taxon>
    </lineage>
</organism>
<dbReference type="PROSITE" id="PS51444">
    <property type="entry name" value="FH2"/>
    <property type="match status" value="1"/>
</dbReference>
<feature type="compositionally biased region" description="Pro residues" evidence="3">
    <location>
        <begin position="1359"/>
        <end position="1380"/>
    </location>
</feature>
<dbReference type="Proteomes" id="UP000007241">
    <property type="component" value="Unassembled WGS sequence"/>
</dbReference>
<feature type="domain" description="C2 tensin-type" evidence="6">
    <location>
        <begin position="419"/>
        <end position="572"/>
    </location>
</feature>
<dbReference type="PROSITE" id="PS51181">
    <property type="entry name" value="PPASE_TENSIN"/>
    <property type="match status" value="1"/>
</dbReference>
<dbReference type="InterPro" id="IPR000387">
    <property type="entry name" value="Tyr_Pase_dom"/>
</dbReference>
<proteinExistence type="predicted"/>
<dbReference type="SMART" id="SM01326">
    <property type="entry name" value="PTEN_C2"/>
    <property type="match status" value="1"/>
</dbReference>
<feature type="domain" description="Phosphatase tensin-type" evidence="5">
    <location>
        <begin position="237"/>
        <end position="413"/>
    </location>
</feature>
<feature type="region of interest" description="Disordered" evidence="3">
    <location>
        <begin position="1030"/>
        <end position="1069"/>
    </location>
</feature>
<feature type="coiled-coil region" evidence="2">
    <location>
        <begin position="1824"/>
        <end position="1861"/>
    </location>
</feature>
<dbReference type="InParanoid" id="F4NTW8"/>
<sequence>MSVIQAICARILSKNSLEGIQTASLEASNGIKQENSHYSRNDDSIGVAFNENTFPDLHYSVDAIKHSDRHRLNPEIVASTHATISSKDETIGSNNRSTKSNTNASPYPQNQSAAKDSSLTPAASDSNKRHQATPTANQDSSHSNHTANARILDALENTMWEGSLKSKEYERRFIQQDDFYKESHFVSASRHSTRNSSGLFLPSNASNTEHGALKSTHASLNTTLFSGQKLPDLPQDSLFLQLIKRIDVCRITNRIIACGLPCKLSSSITNHRNHIADLCRFLDTRYPQKYMIWNLAGDTAQGTYSSDSFHHRVLAFPLSKAFHLNIKTLLDFSRSIHAWLNLDPDNVAIVHCTNGLARTGLAIATYLRFADIIPDVKEAFDYFVYRRSKKDRSWVTVSMDRYINYMDHVMNTNGVVPNPDPIRLHHIVMNGIPNFDGKESSNPGIEIYESGKLVFCTHRASSRSSASITSHIQRTLNSVVFQVPLNTVLLLQRDIQLRIFHTPEASLVTSSKLSSNTKSPVITMVSFSFNSGFMPTSGIIRIGAADLDLSPHDIAERRFPANFTIDIVITDSPQSQARSQRHIPNNISIDGTPNLSYERSLGTSLIKCLSRFVCYHLLKVDQANMEALEAKGYHYVLACYALQQTENNVARAETLAKFLCNEHPLLKATALSSSRRSNTSSYSSARSGASLPHTRLRQISSMPRNTGSLDGHSSSLSSLSSQAVQQRNMVDTPAPASDTLQKNSFTIDTSSEFLGSQLVLNANANPSLDQASDRSADSFVSRSSTISSNHDPVQSVNSVMSHISNSHLSLQRAANSARRLELLLNQSSRISERARSSSVVTNDELQTTIRTSGDSFHSRHTNHSNESGTSSTTRTFSPVNDLNELVQRTSNISLPQSMQGTSEKRVGHALVTDSRSNFSHDNTSSDTDLVQSNMSKRMLPLNHTTIRTPSSSVRLNSLLGASRSINSATSDADEVTIFLDCSKSDQTTPIAPNSPLSGCSSSATDIIIVETPTISDGDATDLVLNYHAPHTENCKNDEPHLSTKEKSDVQPSPTSGIDVPSTDPLENASAHSLSCIKEQEQLPSQATSESLEIDTFDVNANHLHEINMMRKGKSMVAATQFRTPQPTLRERSSSTISGGVYKQSDDAATRRKVLGMSKGPNAWPLPLLKGLNGDEKAKPMAWPTPPVKKYNEGSDDDTISDTRSDRSQTSNDLSQNADTHTESEIQEKIQLKNDAKIEAIEVNESIASCTTFDADANPLIDNKKASVQRKSEDLTSSTVRVVESYDATTGQAVDKSGRAATKVIDLKINLVDAKLFELGDLPSTTTPPGSPPAPPFAPPLPPVFDELDTVKDATVQIEAPPPPPPPPPPPLAPPPPPPPSFKTGVSTSTPSNTAPKIRARAKLHWNEIRNGKNTVWSELALNSTSTSSTLTERSVQLDVKRFEELFCIIPGQDKNQTSSKSKMVQKARFSTFLDIRRANNIAIGLSRFTRRGLNTDDLFTAIRAMNESKLSFDDLITIQGLLPTTDELILVRQYLSSVAKKRIEEPTEPQLPLAPAEAFAVAASKFKHITHQILAFLFKIQLPLEAEEVHSKFHALAEVSRQFCLSENFKILLRTVLQLGNLTNYEYGSGNNASSYRPWMGKEARAIGFKIEGLARLKDVKSADGKWSLMTFLVEMVQDSEFSSVLDISDEFADLTTVRQFDILALVAQVTAMQVTATNLRELCIDDRSRFGIDAQFKQLLTSVLNEADRYIHTVVTQFNCFVNAWSDALQYFGEDQDEYITPCLDPTKRPKKPSDSCKVPGYFYTTLDLFMQGFKSSVIDLRNRREMERKRISREKKAALEKQRRAIIKAEREAAKLAQKTTASAEVLNASGSIVQPVATIPFPLRDTIKEDNVISKTVDTQSELPKPAVDRAGEAKAMFKRFSMMPMKPIGLDEIANLDNGVMFAGNDEAAFSEYLSSSFLSENGTGLLDKQLSQSGVSFESFSYD</sequence>
<dbReference type="InterPro" id="IPR029023">
    <property type="entry name" value="Tensin_phosphatase"/>
</dbReference>
<evidence type="ECO:0000256" key="2">
    <source>
        <dbReference type="SAM" id="Coils"/>
    </source>
</evidence>
<feature type="region of interest" description="Disordered" evidence="3">
    <location>
        <begin position="1121"/>
        <end position="1142"/>
    </location>
</feature>
<reference evidence="8 9" key="1">
    <citation type="submission" date="2009-12" db="EMBL/GenBank/DDBJ databases">
        <title>The draft genome of Batrachochytrium dendrobatidis.</title>
        <authorList>
            <consortium name="US DOE Joint Genome Institute (JGI-PGF)"/>
            <person name="Kuo A."/>
            <person name="Salamov A."/>
            <person name="Schmutz J."/>
            <person name="Lucas S."/>
            <person name="Pitluck S."/>
            <person name="Rosenblum E."/>
            <person name="Stajich J."/>
            <person name="Eisen M."/>
            <person name="Grigoriev I.V."/>
        </authorList>
    </citation>
    <scope>NUCLEOTIDE SEQUENCE [LARGE SCALE GENOMIC DNA]</scope>
    <source>
        <strain evidence="9">JAM81 / FGSC 10211</strain>
    </source>
</reference>
<keyword evidence="2" id="KW-0175">Coiled coil</keyword>
<dbReference type="InterPro" id="IPR035892">
    <property type="entry name" value="C2_domain_sf"/>
</dbReference>
<feature type="domain" description="Tyrosine specific protein phosphatases" evidence="4">
    <location>
        <begin position="330"/>
        <end position="387"/>
    </location>
</feature>